<protein>
    <submittedName>
        <fullName evidence="1">Uncharacterized protein</fullName>
    </submittedName>
</protein>
<dbReference type="STRING" id="121821.GCA_001870675_01597"/>
<dbReference type="OrthoDB" id="7586183at2"/>
<gene>
    <name evidence="1" type="ORF">LY56_03598</name>
</gene>
<organism evidence="1 2">
    <name type="scientific">Roseinatronobacter thiooxidans</name>
    <dbReference type="NCBI Taxonomy" id="121821"/>
    <lineage>
        <taxon>Bacteria</taxon>
        <taxon>Pseudomonadati</taxon>
        <taxon>Pseudomonadota</taxon>
        <taxon>Alphaproteobacteria</taxon>
        <taxon>Rhodobacterales</taxon>
        <taxon>Paracoccaceae</taxon>
        <taxon>Roseinatronobacter</taxon>
    </lineage>
</organism>
<dbReference type="EMBL" id="QKZQ01000057">
    <property type="protein sequence ID" value="PZX35794.1"/>
    <property type="molecule type" value="Genomic_DNA"/>
</dbReference>
<keyword evidence="2" id="KW-1185">Reference proteome</keyword>
<dbReference type="AlphaFoldDB" id="A0A2W7PHQ7"/>
<accession>A0A2W7PHQ7</accession>
<evidence type="ECO:0000313" key="1">
    <source>
        <dbReference type="EMBL" id="PZX35794.1"/>
    </source>
</evidence>
<proteinExistence type="predicted"/>
<evidence type="ECO:0000313" key="2">
    <source>
        <dbReference type="Proteomes" id="UP000249364"/>
    </source>
</evidence>
<dbReference type="Proteomes" id="UP000249364">
    <property type="component" value="Unassembled WGS sequence"/>
</dbReference>
<comment type="caution">
    <text evidence="1">The sequence shown here is derived from an EMBL/GenBank/DDBJ whole genome shotgun (WGS) entry which is preliminary data.</text>
</comment>
<dbReference type="RefSeq" id="WP_143079930.1">
    <property type="nucleotide sequence ID" value="NZ_QKZQ01000057.1"/>
</dbReference>
<name>A0A2W7PHQ7_9RHOB</name>
<sequence>MSFQHRFDNPVPAPRLDHAPVVLRFAQLFPRDLKRREMHRKRKGGDLSHIRHHLTELNHRWVGEEGWIDDFLQTVERVARENLRNEIDPREGKRRWTEVKRVTQRGLVDPWKFTKKGPLREGILTVNKD</sequence>
<reference evidence="1 2" key="1">
    <citation type="submission" date="2018-06" db="EMBL/GenBank/DDBJ databases">
        <title>Genomic Encyclopedia of Archaeal and Bacterial Type Strains, Phase II (KMG-II): from individual species to whole genera.</title>
        <authorList>
            <person name="Goeker M."/>
        </authorList>
    </citation>
    <scope>NUCLEOTIDE SEQUENCE [LARGE SCALE GENOMIC DNA]</scope>
    <source>
        <strain evidence="1 2">DSM 13087</strain>
    </source>
</reference>